<comment type="caution">
    <text evidence="1">The sequence shown here is derived from an EMBL/GenBank/DDBJ whole genome shotgun (WGS) entry which is preliminary data.</text>
</comment>
<evidence type="ECO:0000313" key="2">
    <source>
        <dbReference type="Proteomes" id="UP001501697"/>
    </source>
</evidence>
<protein>
    <submittedName>
        <fullName evidence="1">Uncharacterized protein</fullName>
    </submittedName>
</protein>
<reference evidence="2" key="1">
    <citation type="journal article" date="2019" name="Int. J. Syst. Evol. Microbiol.">
        <title>The Global Catalogue of Microorganisms (GCM) 10K type strain sequencing project: providing services to taxonomists for standard genome sequencing and annotation.</title>
        <authorList>
            <consortium name="The Broad Institute Genomics Platform"/>
            <consortium name="The Broad Institute Genome Sequencing Center for Infectious Disease"/>
            <person name="Wu L."/>
            <person name="Ma J."/>
        </authorList>
    </citation>
    <scope>NUCLEOTIDE SEQUENCE [LARGE SCALE GENOMIC DNA]</scope>
    <source>
        <strain evidence="2">JCM 16544</strain>
    </source>
</reference>
<sequence length="92" mass="9448">MNVTRGRTQTFAVACALLALAGLWTPEHGWRGALVRLGGELVTLINHGDDPAAVAVAGTNAESGDAVDVIELAPQGVAFVRVPVRTSVSATL</sequence>
<gene>
    <name evidence="1" type="ORF">GCM10022200_24990</name>
</gene>
<dbReference type="RefSeq" id="WP_344739073.1">
    <property type="nucleotide sequence ID" value="NZ_BAAAYU010000005.1"/>
</dbReference>
<dbReference type="EMBL" id="BAAAYU010000005">
    <property type="protein sequence ID" value="GAA3640344.1"/>
    <property type="molecule type" value="Genomic_DNA"/>
</dbReference>
<name>A0ABP7ATV0_9MICO</name>
<evidence type="ECO:0000313" key="1">
    <source>
        <dbReference type="EMBL" id="GAA3640344.1"/>
    </source>
</evidence>
<proteinExistence type="predicted"/>
<organism evidence="1 2">
    <name type="scientific">Microbacterium awajiense</name>
    <dbReference type="NCBI Taxonomy" id="415214"/>
    <lineage>
        <taxon>Bacteria</taxon>
        <taxon>Bacillati</taxon>
        <taxon>Actinomycetota</taxon>
        <taxon>Actinomycetes</taxon>
        <taxon>Micrococcales</taxon>
        <taxon>Microbacteriaceae</taxon>
        <taxon>Microbacterium</taxon>
    </lineage>
</organism>
<keyword evidence="2" id="KW-1185">Reference proteome</keyword>
<accession>A0ABP7ATV0</accession>
<dbReference type="Proteomes" id="UP001501697">
    <property type="component" value="Unassembled WGS sequence"/>
</dbReference>